<evidence type="ECO:0000259" key="1">
    <source>
        <dbReference type="Pfam" id="PF04552"/>
    </source>
</evidence>
<evidence type="ECO:0000313" key="3">
    <source>
        <dbReference type="Proteomes" id="UP000658690"/>
    </source>
</evidence>
<protein>
    <recommendedName>
        <fullName evidence="1">RNA polymerase sigma factor 54 DNA-binding domain-containing protein</fullName>
    </recommendedName>
</protein>
<proteinExistence type="predicted"/>
<dbReference type="Proteomes" id="UP000658690">
    <property type="component" value="Unassembled WGS sequence"/>
</dbReference>
<keyword evidence="3" id="KW-1185">Reference proteome</keyword>
<feature type="domain" description="RNA polymerase sigma factor 54 DNA-binding" evidence="1">
    <location>
        <begin position="19"/>
        <end position="57"/>
    </location>
</feature>
<dbReference type="InterPro" id="IPR007634">
    <property type="entry name" value="RNA_pol_sigma_54_DNA-bd"/>
</dbReference>
<reference evidence="2 3" key="1">
    <citation type="submission" date="2019-10" db="EMBL/GenBank/DDBJ databases">
        <title>Description of Paenibacillus choica sp. nov.</title>
        <authorList>
            <person name="Carlier A."/>
            <person name="Qi S."/>
        </authorList>
    </citation>
    <scope>NUCLEOTIDE SEQUENCE [LARGE SCALE GENOMIC DNA]</scope>
    <source>
        <strain evidence="2 3">LMG 31460</strain>
    </source>
</reference>
<evidence type="ECO:0000313" key="2">
    <source>
        <dbReference type="EMBL" id="NOU87283.1"/>
    </source>
</evidence>
<dbReference type="Pfam" id="PF04552">
    <property type="entry name" value="Sigma54_DBD"/>
    <property type="match status" value="1"/>
</dbReference>
<dbReference type="PROSITE" id="PS50044">
    <property type="entry name" value="SIGMA54_3"/>
    <property type="match status" value="1"/>
</dbReference>
<sequence>MESRTLFSSLTKGAGYFVLQAEFYKKGSSHIRPMTMKQITERLHVHDSTVSRTVNNGKLYSLQQFL</sequence>
<dbReference type="EMBL" id="WHOC01000080">
    <property type="protein sequence ID" value="NOU87283.1"/>
    <property type="molecule type" value="Genomic_DNA"/>
</dbReference>
<organism evidence="2 3">
    <name type="scientific">Paenibacillus germinis</name>
    <dbReference type="NCBI Taxonomy" id="2654979"/>
    <lineage>
        <taxon>Bacteria</taxon>
        <taxon>Bacillati</taxon>
        <taxon>Bacillota</taxon>
        <taxon>Bacilli</taxon>
        <taxon>Bacillales</taxon>
        <taxon>Paenibacillaceae</taxon>
        <taxon>Paenibacillus</taxon>
    </lineage>
</organism>
<name>A0ABX1Z1L1_9BACL</name>
<comment type="caution">
    <text evidence="2">The sequence shown here is derived from an EMBL/GenBank/DDBJ whole genome shotgun (WGS) entry which is preliminary data.</text>
</comment>
<gene>
    <name evidence="2" type="ORF">GC102_16040</name>
</gene>
<accession>A0ABX1Z1L1</accession>